<accession>A0AAP3EKZ9</accession>
<gene>
    <name evidence="1" type="ORF">OFN31_26025</name>
</gene>
<proteinExistence type="predicted"/>
<dbReference type="EMBL" id="JAOVKC010000162">
    <property type="protein sequence ID" value="MCV5625121.1"/>
    <property type="molecule type" value="Genomic_DNA"/>
</dbReference>
<dbReference type="AlphaFoldDB" id="A0AAP3EKZ9"/>
<evidence type="ECO:0000313" key="1">
    <source>
        <dbReference type="EMBL" id="MCV5625121.1"/>
    </source>
</evidence>
<dbReference type="InterPro" id="IPR044925">
    <property type="entry name" value="His-Me_finger_sf"/>
</dbReference>
<feature type="non-terminal residue" evidence="1">
    <location>
        <position position="1"/>
    </location>
</feature>
<dbReference type="SUPFAM" id="SSF54060">
    <property type="entry name" value="His-Me finger endonucleases"/>
    <property type="match status" value="1"/>
</dbReference>
<reference evidence="1" key="1">
    <citation type="submission" date="2023-06" db="EMBL/GenBank/DDBJ databases">
        <title>Deciphering the underlying mechanisms mediating the transmission of blaNDM gene from human to animals in China.</title>
        <authorList>
            <person name="Chen K."/>
            <person name="Chen S."/>
        </authorList>
    </citation>
    <scope>NUCLEOTIDE SEQUENCE</scope>
    <source>
        <strain evidence="1">1199</strain>
    </source>
</reference>
<organism evidence="1 2">
    <name type="scientific">Escherichia coli</name>
    <dbReference type="NCBI Taxonomy" id="562"/>
    <lineage>
        <taxon>Bacteria</taxon>
        <taxon>Pseudomonadati</taxon>
        <taxon>Pseudomonadota</taxon>
        <taxon>Gammaproteobacteria</taxon>
        <taxon>Enterobacterales</taxon>
        <taxon>Enterobacteriaceae</taxon>
        <taxon>Escherichia</taxon>
    </lineage>
</organism>
<name>A0AAP3EKZ9_ECOLX</name>
<sequence length="171" mass="20259">EVWLDRPEPEPGKIVPQDVVTRGRLIAYRYPHLAWRDYLGLRYRHSLRQSLALPESIKLDIVGLDADGNKVRTGMYSQKWNNVTRRFDNGKVAKKDMGHNQHVRGLRPLEVDHKDRDKFNDLPCNIRWVDRQMNLQNRNVKKVHKHSSQTLHSMLFWDDYPRKSGEKMHKG</sequence>
<evidence type="ECO:0008006" key="3">
    <source>
        <dbReference type="Google" id="ProtNLM"/>
    </source>
</evidence>
<comment type="caution">
    <text evidence="1">The sequence shown here is derived from an EMBL/GenBank/DDBJ whole genome shotgun (WGS) entry which is preliminary data.</text>
</comment>
<dbReference type="Proteomes" id="UP001208624">
    <property type="component" value="Unassembled WGS sequence"/>
</dbReference>
<evidence type="ECO:0000313" key="2">
    <source>
        <dbReference type="Proteomes" id="UP001208624"/>
    </source>
</evidence>
<protein>
    <recommendedName>
        <fullName evidence="3">HNH endonuclease</fullName>
    </recommendedName>
</protein>